<feature type="domain" description="Methyl-accepting transducer" evidence="5">
    <location>
        <begin position="260"/>
        <end position="517"/>
    </location>
</feature>
<proteinExistence type="inferred from homology"/>
<dbReference type="Proteomes" id="UP000094609">
    <property type="component" value="Chromosome"/>
</dbReference>
<dbReference type="InterPro" id="IPR004089">
    <property type="entry name" value="MCPsignal_dom"/>
</dbReference>
<evidence type="ECO:0000256" key="1">
    <source>
        <dbReference type="ARBA" id="ARBA00023224"/>
    </source>
</evidence>
<evidence type="ECO:0000256" key="2">
    <source>
        <dbReference type="ARBA" id="ARBA00029447"/>
    </source>
</evidence>
<dbReference type="GO" id="GO:0016020">
    <property type="term" value="C:membrane"/>
    <property type="evidence" value="ECO:0007669"/>
    <property type="project" value="InterPro"/>
</dbReference>
<evidence type="ECO:0000313" key="8">
    <source>
        <dbReference type="Proteomes" id="UP000094609"/>
    </source>
</evidence>
<dbReference type="KEGG" id="shal:SHALO_0984"/>
<dbReference type="PROSITE" id="PS50885">
    <property type="entry name" value="HAMP"/>
    <property type="match status" value="1"/>
</dbReference>
<feature type="domain" description="HAMP" evidence="6">
    <location>
        <begin position="223"/>
        <end position="255"/>
    </location>
</feature>
<dbReference type="SMART" id="SM00283">
    <property type="entry name" value="MA"/>
    <property type="match status" value="1"/>
</dbReference>
<dbReference type="Gene3D" id="1.10.287.950">
    <property type="entry name" value="Methyl-accepting chemotaxis protein"/>
    <property type="match status" value="1"/>
</dbReference>
<evidence type="ECO:0000256" key="4">
    <source>
        <dbReference type="SAM" id="Phobius"/>
    </source>
</evidence>
<evidence type="ECO:0000259" key="5">
    <source>
        <dbReference type="PROSITE" id="PS50111"/>
    </source>
</evidence>
<dbReference type="PATRIC" id="fig|1193502.14.peg.992"/>
<keyword evidence="4" id="KW-0812">Transmembrane</keyword>
<gene>
    <name evidence="7" type="ORF">SHALO_0984</name>
</gene>
<keyword evidence="4" id="KW-0472">Membrane</keyword>
<dbReference type="InterPro" id="IPR003660">
    <property type="entry name" value="HAMP_dom"/>
</dbReference>
<dbReference type="SUPFAM" id="SSF58104">
    <property type="entry name" value="Methyl-accepting chemotaxis protein (MCP) signaling domain"/>
    <property type="match status" value="1"/>
</dbReference>
<name>A0A1D7TIB7_9BACT</name>
<dbReference type="PROSITE" id="PS50111">
    <property type="entry name" value="CHEMOTAXIS_TRANSDUC_2"/>
    <property type="match status" value="1"/>
</dbReference>
<reference evidence="8" key="1">
    <citation type="submission" date="2016-08" db="EMBL/GenBank/DDBJ databases">
        <title>Complete genome sequence of the organohalide-respiring Epsilonproteobacterium Sulfurospirillum halorespirans.</title>
        <authorList>
            <person name="Goris T."/>
            <person name="Zimmermann J."/>
            <person name="Schenz B."/>
            <person name="Lemos M."/>
            <person name="Hackermueller J."/>
            <person name="Diekert G."/>
        </authorList>
    </citation>
    <scope>NUCLEOTIDE SEQUENCE [LARGE SCALE GENOMIC DNA]</scope>
    <source>
        <strain>DSM 13726</strain>
        <strain evidence="8">PCE-M2</strain>
    </source>
</reference>
<protein>
    <submittedName>
        <fullName evidence="7">Methyl-accepting chemotaxis protein</fullName>
    </submittedName>
</protein>
<keyword evidence="4" id="KW-1133">Transmembrane helix</keyword>
<dbReference type="STRING" id="1193502.SHALO_0984"/>
<keyword evidence="1 3" id="KW-0807">Transducer</keyword>
<sequence>MLITIRAKMIFLLLLFLLTTGSLTYLLISNTTGARNAATTIETVGALRSLSATLGTYARGYQLNYDAKNYDGYDQTYKEILKTIDMLKEEVKNPLYTKNLDAIKESTLAYHTGNETRFRIIKEHTYEIHAPKFVDSNDGQLLKKLSEEGAGHYFKLLTMIKELSSTIQESEFKALETSKIIGIVTSVLLTAIVTSLFLFIINKIYLSIQKASDGCTYIAQHKDLNYKIKTGEKDEIAQMMDIFNALLVQLAKAIDEAKQSAQENAAVAEELSSTSLHIGRSTESSAREIEETTHETESVVSILEVSATSSQQSGQVIATVSDELTSASEEVLAVSDELKNVVVNQTDLSSRLEHLDQDVAQVRQVLLVIAEIAEQTNLLALNAAIEAARAGEHGRGFAVVADEVRKLAERTQKSLVESNATVAVIVQSVSAASEMMRKSATEIQHLGDRAETTQTLMRTTVTNMDNAKMGAIKTASDANIGREKAIHVIERIRNIRTISNTNARSVEEIASAAEHLAKLSEGLNLSLAQFKTA</sequence>
<feature type="transmembrane region" description="Helical" evidence="4">
    <location>
        <begin position="180"/>
        <end position="201"/>
    </location>
</feature>
<comment type="similarity">
    <text evidence="2">Belongs to the methyl-accepting chemotaxis (MCP) protein family.</text>
</comment>
<evidence type="ECO:0000256" key="3">
    <source>
        <dbReference type="PROSITE-ProRule" id="PRU00284"/>
    </source>
</evidence>
<evidence type="ECO:0000259" key="6">
    <source>
        <dbReference type="PROSITE" id="PS50885"/>
    </source>
</evidence>
<dbReference type="Pfam" id="PF00015">
    <property type="entry name" value="MCPsignal"/>
    <property type="match status" value="1"/>
</dbReference>
<dbReference type="AlphaFoldDB" id="A0A1D7TIB7"/>
<dbReference type="GO" id="GO:0007165">
    <property type="term" value="P:signal transduction"/>
    <property type="evidence" value="ECO:0007669"/>
    <property type="project" value="UniProtKB-KW"/>
</dbReference>
<accession>A0A1D7TIB7</accession>
<organism evidence="7 8">
    <name type="scientific">Sulfurospirillum halorespirans DSM 13726</name>
    <dbReference type="NCBI Taxonomy" id="1193502"/>
    <lineage>
        <taxon>Bacteria</taxon>
        <taxon>Pseudomonadati</taxon>
        <taxon>Campylobacterota</taxon>
        <taxon>Epsilonproteobacteria</taxon>
        <taxon>Campylobacterales</taxon>
        <taxon>Sulfurospirillaceae</taxon>
        <taxon>Sulfurospirillum</taxon>
    </lineage>
</organism>
<evidence type="ECO:0000313" key="7">
    <source>
        <dbReference type="EMBL" id="AOO64765.1"/>
    </source>
</evidence>
<dbReference type="PANTHER" id="PTHR32089:SF112">
    <property type="entry name" value="LYSOZYME-LIKE PROTEIN-RELATED"/>
    <property type="match status" value="1"/>
</dbReference>
<keyword evidence="8" id="KW-1185">Reference proteome</keyword>
<dbReference type="PANTHER" id="PTHR32089">
    <property type="entry name" value="METHYL-ACCEPTING CHEMOTAXIS PROTEIN MCPB"/>
    <property type="match status" value="1"/>
</dbReference>
<dbReference type="EMBL" id="CP017111">
    <property type="protein sequence ID" value="AOO64765.1"/>
    <property type="molecule type" value="Genomic_DNA"/>
</dbReference>